<dbReference type="AlphaFoldDB" id="A0A6A6XVU6"/>
<proteinExistence type="predicted"/>
<sequence length="183" mass="19458">MPNGAEVCCFRKEGIQSLFVNLVRAQTLLQSRLGSGVNAMYLEWRCALHRPLLSLSLPLSLSCLCYTTLYYTTLHYNLLAAFVHVHVEWSAAPIASRLSVLGLDLSTCALGGSEDAGSARERGPLSNCSRGGSMGSGGGGAGLRSPAVVGRGDCKEMTCSSYSVLVPSCYSRKKKGRQGCKCV</sequence>
<accession>A0A6A6XVU6</accession>
<dbReference type="Proteomes" id="UP000799757">
    <property type="component" value="Unassembled WGS sequence"/>
</dbReference>
<name>A0A6A6XVU6_9PLEO</name>
<evidence type="ECO:0000256" key="1">
    <source>
        <dbReference type="SAM" id="MobiDB-lite"/>
    </source>
</evidence>
<keyword evidence="3" id="KW-1185">Reference proteome</keyword>
<dbReference type="EMBL" id="MU001745">
    <property type="protein sequence ID" value="KAF2800622.1"/>
    <property type="molecule type" value="Genomic_DNA"/>
</dbReference>
<feature type="compositionally biased region" description="Gly residues" evidence="1">
    <location>
        <begin position="132"/>
        <end position="141"/>
    </location>
</feature>
<organism evidence="2 3">
    <name type="scientific">Melanomma pulvis-pyrius CBS 109.77</name>
    <dbReference type="NCBI Taxonomy" id="1314802"/>
    <lineage>
        <taxon>Eukaryota</taxon>
        <taxon>Fungi</taxon>
        <taxon>Dikarya</taxon>
        <taxon>Ascomycota</taxon>
        <taxon>Pezizomycotina</taxon>
        <taxon>Dothideomycetes</taxon>
        <taxon>Pleosporomycetidae</taxon>
        <taxon>Pleosporales</taxon>
        <taxon>Melanommataceae</taxon>
        <taxon>Melanomma</taxon>
    </lineage>
</organism>
<gene>
    <name evidence="2" type="ORF">K505DRAFT_152817</name>
</gene>
<evidence type="ECO:0000313" key="3">
    <source>
        <dbReference type="Proteomes" id="UP000799757"/>
    </source>
</evidence>
<reference evidence="2" key="1">
    <citation type="journal article" date="2020" name="Stud. Mycol.">
        <title>101 Dothideomycetes genomes: a test case for predicting lifestyles and emergence of pathogens.</title>
        <authorList>
            <person name="Haridas S."/>
            <person name="Albert R."/>
            <person name="Binder M."/>
            <person name="Bloem J."/>
            <person name="Labutti K."/>
            <person name="Salamov A."/>
            <person name="Andreopoulos B."/>
            <person name="Baker S."/>
            <person name="Barry K."/>
            <person name="Bills G."/>
            <person name="Bluhm B."/>
            <person name="Cannon C."/>
            <person name="Castanera R."/>
            <person name="Culley D."/>
            <person name="Daum C."/>
            <person name="Ezra D."/>
            <person name="Gonzalez J."/>
            <person name="Henrissat B."/>
            <person name="Kuo A."/>
            <person name="Liang C."/>
            <person name="Lipzen A."/>
            <person name="Lutzoni F."/>
            <person name="Magnuson J."/>
            <person name="Mondo S."/>
            <person name="Nolan M."/>
            <person name="Ohm R."/>
            <person name="Pangilinan J."/>
            <person name="Park H.-J."/>
            <person name="Ramirez L."/>
            <person name="Alfaro M."/>
            <person name="Sun H."/>
            <person name="Tritt A."/>
            <person name="Yoshinaga Y."/>
            <person name="Zwiers L.-H."/>
            <person name="Turgeon B."/>
            <person name="Goodwin S."/>
            <person name="Spatafora J."/>
            <person name="Crous P."/>
            <person name="Grigoriev I."/>
        </authorList>
    </citation>
    <scope>NUCLEOTIDE SEQUENCE</scope>
    <source>
        <strain evidence="2">CBS 109.77</strain>
    </source>
</reference>
<evidence type="ECO:0000313" key="2">
    <source>
        <dbReference type="EMBL" id="KAF2800622.1"/>
    </source>
</evidence>
<feature type="region of interest" description="Disordered" evidence="1">
    <location>
        <begin position="112"/>
        <end position="141"/>
    </location>
</feature>
<protein>
    <submittedName>
        <fullName evidence="2">Uncharacterized protein</fullName>
    </submittedName>
</protein>